<dbReference type="EMBL" id="JAATIQ010000061">
    <property type="protein sequence ID" value="KAF4390918.1"/>
    <property type="molecule type" value="Genomic_DNA"/>
</dbReference>
<dbReference type="AlphaFoldDB" id="A0A7J6H8L9"/>
<organism evidence="1 2">
    <name type="scientific">Cannabis sativa</name>
    <name type="common">Hemp</name>
    <name type="synonym">Marijuana</name>
    <dbReference type="NCBI Taxonomy" id="3483"/>
    <lineage>
        <taxon>Eukaryota</taxon>
        <taxon>Viridiplantae</taxon>
        <taxon>Streptophyta</taxon>
        <taxon>Embryophyta</taxon>
        <taxon>Tracheophyta</taxon>
        <taxon>Spermatophyta</taxon>
        <taxon>Magnoliopsida</taxon>
        <taxon>eudicotyledons</taxon>
        <taxon>Gunneridae</taxon>
        <taxon>Pentapetalae</taxon>
        <taxon>rosids</taxon>
        <taxon>fabids</taxon>
        <taxon>Rosales</taxon>
        <taxon>Cannabaceae</taxon>
        <taxon>Cannabis</taxon>
    </lineage>
</organism>
<accession>A0A7J6H8L9</accession>
<dbReference type="Proteomes" id="UP000583929">
    <property type="component" value="Unassembled WGS sequence"/>
</dbReference>
<reference evidence="1 2" key="1">
    <citation type="journal article" date="2020" name="bioRxiv">
        <title>Sequence and annotation of 42 cannabis genomes reveals extensive copy number variation in cannabinoid synthesis and pathogen resistance genes.</title>
        <authorList>
            <person name="Mckernan K.J."/>
            <person name="Helbert Y."/>
            <person name="Kane L.T."/>
            <person name="Ebling H."/>
            <person name="Zhang L."/>
            <person name="Liu B."/>
            <person name="Eaton Z."/>
            <person name="Mclaughlin S."/>
            <person name="Kingan S."/>
            <person name="Baybayan P."/>
            <person name="Concepcion G."/>
            <person name="Jordan M."/>
            <person name="Riva A."/>
            <person name="Barbazuk W."/>
            <person name="Harkins T."/>
        </authorList>
    </citation>
    <scope>NUCLEOTIDE SEQUENCE [LARGE SCALE GENOMIC DNA]</scope>
    <source>
        <strain evidence="2">cv. Jamaican Lion 4</strain>
        <tissue evidence="1">Leaf</tissue>
    </source>
</reference>
<keyword evidence="2" id="KW-1185">Reference proteome</keyword>
<comment type="caution">
    <text evidence="1">The sequence shown here is derived from an EMBL/GenBank/DDBJ whole genome shotgun (WGS) entry which is preliminary data.</text>
</comment>
<gene>
    <name evidence="1" type="ORF">G4B88_030596</name>
</gene>
<evidence type="ECO:0000313" key="2">
    <source>
        <dbReference type="Proteomes" id="UP000583929"/>
    </source>
</evidence>
<name>A0A7J6H8L9_CANSA</name>
<protein>
    <submittedName>
        <fullName evidence="1">Uncharacterized protein</fullName>
    </submittedName>
</protein>
<evidence type="ECO:0000313" key="1">
    <source>
        <dbReference type="EMBL" id="KAF4390918.1"/>
    </source>
</evidence>
<proteinExistence type="predicted"/>
<sequence>MTIGTNGDVTWPTMKVHKFQAMKEYSNIGKLLGFSEGVHCSSYSHNPRLLRVVVIVKEDAHSSCHGCRSHDKVVVYHDFGLFVTYITLGLREGNLSNNSHGVVPSCRLGMPAGIGCLPGRREVPSPAGSAVYKAVLYSPSHPNFFIFPFSHRFSGRFGLDFSVKRFSGRSISQIHFSVKSNFIFSSISMSQIHLN</sequence>